<dbReference type="Gene3D" id="1.10.10.2840">
    <property type="entry name" value="PucR C-terminal helix-turn-helix domain"/>
    <property type="match status" value="1"/>
</dbReference>
<evidence type="ECO:0000313" key="3">
    <source>
        <dbReference type="EMBL" id="QGU06589.1"/>
    </source>
</evidence>
<keyword evidence="4" id="KW-1185">Reference proteome</keyword>
<dbReference type="InterPro" id="IPR042070">
    <property type="entry name" value="PucR_C-HTH_sf"/>
</dbReference>
<feature type="domain" description="PucR C-terminal helix-turn-helix" evidence="2">
    <location>
        <begin position="484"/>
        <end position="542"/>
    </location>
</feature>
<dbReference type="PANTHER" id="PTHR33744:SF1">
    <property type="entry name" value="DNA-BINDING TRANSCRIPTIONAL ACTIVATOR ADER"/>
    <property type="match status" value="1"/>
</dbReference>
<evidence type="ECO:0000259" key="1">
    <source>
        <dbReference type="Pfam" id="PF07905"/>
    </source>
</evidence>
<feature type="domain" description="Purine catabolism PurC-like" evidence="1">
    <location>
        <begin position="23"/>
        <end position="144"/>
    </location>
</feature>
<dbReference type="Proteomes" id="UP000424462">
    <property type="component" value="Chromosome"/>
</dbReference>
<dbReference type="InterPro" id="IPR012914">
    <property type="entry name" value="PucR_dom"/>
</dbReference>
<dbReference type="InterPro" id="IPR025736">
    <property type="entry name" value="PucR_C-HTH_dom"/>
</dbReference>
<reference evidence="3 4" key="1">
    <citation type="submission" date="2019-11" db="EMBL/GenBank/DDBJ databases">
        <title>Complete genome sequence of Corynebacterium kalinowskii 1959, a novel Corynebacterium species isolated from soil of a small paddock in Vilsendorf, Germany.</title>
        <authorList>
            <person name="Schaffert L."/>
            <person name="Ruwe M."/>
            <person name="Milse J."/>
            <person name="Hanuschka K."/>
            <person name="Ortseifen V."/>
            <person name="Droste J."/>
            <person name="Brandt D."/>
            <person name="Schlueter L."/>
            <person name="Kutter Y."/>
            <person name="Vinke S."/>
            <person name="Viehoefer P."/>
            <person name="Jacob L."/>
            <person name="Luebke N.-C."/>
            <person name="Schulte-Berndt E."/>
            <person name="Hain C."/>
            <person name="Linder M."/>
            <person name="Schmidt P."/>
            <person name="Wollenschlaeger L."/>
            <person name="Luttermann T."/>
            <person name="Thieme E."/>
            <person name="Hassa J."/>
            <person name="Haak M."/>
            <person name="Wittchen M."/>
            <person name="Mentz A."/>
            <person name="Persicke M."/>
            <person name="Busche T."/>
            <person name="Ruckert C."/>
        </authorList>
    </citation>
    <scope>NUCLEOTIDE SEQUENCE [LARGE SCALE GENOMIC DNA]</scope>
    <source>
        <strain evidence="3 4">2039</strain>
    </source>
</reference>
<dbReference type="PANTHER" id="PTHR33744">
    <property type="entry name" value="CARBOHYDRATE DIACID REGULATOR"/>
    <property type="match status" value="1"/>
</dbReference>
<dbReference type="Pfam" id="PF13556">
    <property type="entry name" value="HTH_30"/>
    <property type="match status" value="1"/>
</dbReference>
<dbReference type="AlphaFoldDB" id="A0A6B8VU13"/>
<sequence length="547" mass="59677">MPLNTPAGPHPDPGIQAVLKLGDVLALPELLDAGAELLVGHHQLGRSIRWAHVADSRRVGQLLRGGELLLSTGSGWGATPAERAEQVASFAAAGAAALLVELGLTWTEIPEEVVAQCRKHELPLLVAHRELRFVAVTEAVHLKILERQVEEITMMNSVVETMSALLYNGAPTEQIITQAGRLLQAPVVLEDPSHAVVCYAEGHHLPSKLLAGWREKSATWAREGQAPVNPRQVVDLVAQVPWTFIDIRARGTSLGRLFYRGGVDNERIAHHILRHTAMTLAVQRLSSRNPNSWVELIERNAVQRLVGTRFNTVEDAEEVLEVSGFRARGRVLIGCELFHDSAALDSHQLRELLRPSLGKVDVLLSPTPGQSRRLTAALSLPTGMNVHQVVRQLGEVLLKTYGSAVVVVVSEPCDGAVELAISLRELRELGEVSYGPGPLRMVALAETPMAGLLNQLRDDVRVQGFVSLMLDPLLLHDAAHGTDLLETLRMVLEHPASRSAAAQKLHLSRTALYARISKIETLLEVDLGEGDTQFALGLAVRAHRRER</sequence>
<dbReference type="Pfam" id="PF07905">
    <property type="entry name" value="PucR"/>
    <property type="match status" value="1"/>
</dbReference>
<organism evidence="3 4">
    <name type="scientific">Corynebacterium occultum</name>
    <dbReference type="NCBI Taxonomy" id="2675219"/>
    <lineage>
        <taxon>Bacteria</taxon>
        <taxon>Bacillati</taxon>
        <taxon>Actinomycetota</taxon>
        <taxon>Actinomycetes</taxon>
        <taxon>Mycobacteriales</taxon>
        <taxon>Corynebacteriaceae</taxon>
        <taxon>Corynebacterium</taxon>
    </lineage>
</organism>
<evidence type="ECO:0000313" key="4">
    <source>
        <dbReference type="Proteomes" id="UP000424462"/>
    </source>
</evidence>
<dbReference type="RefSeq" id="WP_156230180.1">
    <property type="nucleotide sequence ID" value="NZ_CP046455.1"/>
</dbReference>
<name>A0A6B8VU13_9CORY</name>
<accession>A0A6B8VU13</accession>
<protein>
    <submittedName>
        <fullName evidence="3">Purine catabolism regulatory protein-like family protein</fullName>
    </submittedName>
</protein>
<dbReference type="KEGG" id="cok:COCCU_03175"/>
<gene>
    <name evidence="3" type="ORF">COCCU_03175</name>
</gene>
<proteinExistence type="predicted"/>
<evidence type="ECO:0000259" key="2">
    <source>
        <dbReference type="Pfam" id="PF13556"/>
    </source>
</evidence>
<dbReference type="InterPro" id="IPR051448">
    <property type="entry name" value="CdaR-like_regulators"/>
</dbReference>
<dbReference type="EMBL" id="CP046455">
    <property type="protein sequence ID" value="QGU06589.1"/>
    <property type="molecule type" value="Genomic_DNA"/>
</dbReference>